<feature type="chain" id="PRO_5020042011" evidence="1">
    <location>
        <begin position="18"/>
        <end position="122"/>
    </location>
</feature>
<name>A0A4E0RB56_FASHE</name>
<accession>A0A4E0RB56</accession>
<reference evidence="2" key="1">
    <citation type="submission" date="2019-03" db="EMBL/GenBank/DDBJ databases">
        <title>Improved annotation for the trematode Fasciola hepatica.</title>
        <authorList>
            <person name="Choi Y.-J."/>
            <person name="Martin J."/>
            <person name="Mitreva M."/>
        </authorList>
    </citation>
    <scope>NUCLEOTIDE SEQUENCE [LARGE SCALE GENOMIC DNA]</scope>
</reference>
<feature type="signal peptide" evidence="1">
    <location>
        <begin position="1"/>
        <end position="17"/>
    </location>
</feature>
<evidence type="ECO:0000256" key="1">
    <source>
        <dbReference type="SAM" id="SignalP"/>
    </source>
</evidence>
<dbReference type="Proteomes" id="UP000230066">
    <property type="component" value="Unassembled WGS sequence"/>
</dbReference>
<organism evidence="2 3">
    <name type="scientific">Fasciola hepatica</name>
    <name type="common">Liver fluke</name>
    <dbReference type="NCBI Taxonomy" id="6192"/>
    <lineage>
        <taxon>Eukaryota</taxon>
        <taxon>Metazoa</taxon>
        <taxon>Spiralia</taxon>
        <taxon>Lophotrochozoa</taxon>
        <taxon>Platyhelminthes</taxon>
        <taxon>Trematoda</taxon>
        <taxon>Digenea</taxon>
        <taxon>Plagiorchiida</taxon>
        <taxon>Echinostomata</taxon>
        <taxon>Echinostomatoidea</taxon>
        <taxon>Fasciolidae</taxon>
        <taxon>Fasciola</taxon>
    </lineage>
</organism>
<comment type="caution">
    <text evidence="2">The sequence shown here is derived from an EMBL/GenBank/DDBJ whole genome shotgun (WGS) entry which is preliminary data.</text>
</comment>
<dbReference type="EMBL" id="JXXN02002198">
    <property type="protein sequence ID" value="THD23341.1"/>
    <property type="molecule type" value="Genomic_DNA"/>
</dbReference>
<sequence>MLAVRILGFTLIWTLFAELVTLEAKRTSIDHILKGLKPGSPLIYWKIVPGGLKEYIIAREKIPGKKGGYGKRCESDAMCCSEQRIFIINKSDTNIIVRYSSFDVHVFGCDCQDTMENRLQFL</sequence>
<keyword evidence="3" id="KW-1185">Reference proteome</keyword>
<evidence type="ECO:0000313" key="3">
    <source>
        <dbReference type="Proteomes" id="UP000230066"/>
    </source>
</evidence>
<gene>
    <name evidence="2" type="ORF">D915_005753</name>
</gene>
<proteinExistence type="predicted"/>
<keyword evidence="1" id="KW-0732">Signal</keyword>
<evidence type="ECO:0000313" key="2">
    <source>
        <dbReference type="EMBL" id="THD23341.1"/>
    </source>
</evidence>
<protein>
    <submittedName>
        <fullName evidence="2">Uncharacterized protein</fullName>
    </submittedName>
</protein>
<dbReference type="AlphaFoldDB" id="A0A4E0RB56"/>